<dbReference type="Pfam" id="PF01764">
    <property type="entry name" value="Lipase_3"/>
    <property type="match status" value="1"/>
</dbReference>
<dbReference type="GO" id="GO:0006629">
    <property type="term" value="P:lipid metabolic process"/>
    <property type="evidence" value="ECO:0007669"/>
    <property type="project" value="InterPro"/>
</dbReference>
<dbReference type="VEuPathDB" id="TriTrypDB:TcBrA4_0038120"/>
<feature type="transmembrane region" description="Helical" evidence="1">
    <location>
        <begin position="67"/>
        <end position="90"/>
    </location>
</feature>
<dbReference type="VEuPathDB" id="TriTrypDB:TcYC6_0017290"/>
<keyword evidence="1" id="KW-0472">Membrane</keyword>
<organism evidence="3 5">
    <name type="scientific">Trypanosoma cruzi</name>
    <dbReference type="NCBI Taxonomy" id="5693"/>
    <lineage>
        <taxon>Eukaryota</taxon>
        <taxon>Discoba</taxon>
        <taxon>Euglenozoa</taxon>
        <taxon>Kinetoplastea</taxon>
        <taxon>Metakinetoplastina</taxon>
        <taxon>Trypanosomatida</taxon>
        <taxon>Trypanosomatidae</taxon>
        <taxon>Trypanosoma</taxon>
        <taxon>Schizotrypanum</taxon>
    </lineage>
</organism>
<dbReference type="VEuPathDB" id="TriTrypDB:ECC02_010459"/>
<dbReference type="InterPro" id="IPR029058">
    <property type="entry name" value="AB_hydrolase_fold"/>
</dbReference>
<dbReference type="EMBL" id="PRFA01000022">
    <property type="protein sequence ID" value="PWU95495.1"/>
    <property type="molecule type" value="Genomic_DNA"/>
</dbReference>
<dbReference type="VEuPathDB" id="TriTrypDB:BCY84_15670"/>
<proteinExistence type="predicted"/>
<evidence type="ECO:0000256" key="1">
    <source>
        <dbReference type="SAM" id="Phobius"/>
    </source>
</evidence>
<dbReference type="VEuPathDB" id="TriTrypDB:C4B63_335g4"/>
<dbReference type="InterPro" id="IPR051218">
    <property type="entry name" value="Sec_MonoDiacylglyc_Lipase"/>
</dbReference>
<dbReference type="SUPFAM" id="SSF53474">
    <property type="entry name" value="alpha/beta-Hydrolases"/>
    <property type="match status" value="1"/>
</dbReference>
<dbReference type="VEuPathDB" id="TriTrypDB:Tc_MARK_6075"/>
<evidence type="ECO:0000313" key="4">
    <source>
        <dbReference type="EMBL" id="PWU95495.1"/>
    </source>
</evidence>
<dbReference type="VEuPathDB" id="TriTrypDB:C3747_64g193"/>
<evidence type="ECO:0000313" key="3">
    <source>
        <dbReference type="EMBL" id="PWU83348.1"/>
    </source>
</evidence>
<dbReference type="VEuPathDB" id="TriTrypDB:TcCLB.510955.4"/>
<gene>
    <name evidence="4" type="ORF">C4B63_22g182</name>
    <name evidence="3" type="ORF">C4B63_335g4</name>
</gene>
<evidence type="ECO:0000313" key="5">
    <source>
        <dbReference type="Proteomes" id="UP000246121"/>
    </source>
</evidence>
<dbReference type="Gene3D" id="3.40.50.1820">
    <property type="entry name" value="alpha/beta hydrolase"/>
    <property type="match status" value="1"/>
</dbReference>
<dbReference type="VEuPathDB" id="TriTrypDB:TcCLB.509005.50"/>
<reference evidence="3 5" key="1">
    <citation type="journal article" date="2018" name="Microb. Genom.">
        <title>Expanding an expanded genome: long-read sequencing of Trypanosoma cruzi.</title>
        <authorList>
            <person name="Berna L."/>
            <person name="Rodriguez M."/>
            <person name="Chiribao M.L."/>
            <person name="Parodi-Talice A."/>
            <person name="Pita S."/>
            <person name="Rijo G."/>
            <person name="Alvarez-Valin F."/>
            <person name="Robello C."/>
        </authorList>
    </citation>
    <scope>NUCLEOTIDE SEQUENCE [LARGE SCALE GENOMIC DNA]</scope>
    <source>
        <strain evidence="3 5">Dm28c</strain>
    </source>
</reference>
<evidence type="ECO:0000259" key="2">
    <source>
        <dbReference type="Pfam" id="PF01764"/>
    </source>
</evidence>
<dbReference type="VEuPathDB" id="TriTrypDB:TCDM_09745"/>
<dbReference type="VEuPathDB" id="TriTrypDB:C4B63_22g182"/>
<dbReference type="VEuPathDB" id="TriTrypDB:TcG_07734"/>
<keyword evidence="1" id="KW-0812">Transmembrane</keyword>
<dbReference type="VEuPathDB" id="TriTrypDB:TcCLB.510953.49"/>
<dbReference type="PANTHER" id="PTHR45856:SF11">
    <property type="entry name" value="FUNGAL LIPASE-LIKE DOMAIN-CONTAINING PROTEIN"/>
    <property type="match status" value="1"/>
</dbReference>
<keyword evidence="1" id="KW-1133">Transmembrane helix</keyword>
<dbReference type="InterPro" id="IPR002921">
    <property type="entry name" value="Fungal_lipase-type"/>
</dbReference>
<comment type="caution">
    <text evidence="3">The sequence shown here is derived from an EMBL/GenBank/DDBJ whole genome shotgun (WGS) entry which is preliminary data.</text>
</comment>
<feature type="transmembrane region" description="Helical" evidence="1">
    <location>
        <begin position="36"/>
        <end position="55"/>
    </location>
</feature>
<accession>A0A2V2UKM7</accession>
<dbReference type="CDD" id="cd00519">
    <property type="entry name" value="Lipase_3"/>
    <property type="match status" value="1"/>
</dbReference>
<dbReference type="AlphaFoldDB" id="A0A2V2UKM7"/>
<feature type="domain" description="Fungal lipase-type" evidence="2">
    <location>
        <begin position="314"/>
        <end position="458"/>
    </location>
</feature>
<protein>
    <submittedName>
        <fullName evidence="3">Putative lipase-like protein</fullName>
    </submittedName>
</protein>
<dbReference type="PANTHER" id="PTHR45856">
    <property type="entry name" value="ALPHA/BETA-HYDROLASES SUPERFAMILY PROTEIN"/>
    <property type="match status" value="1"/>
</dbReference>
<dbReference type="VEuPathDB" id="TriTrypDB:TCSYLVIO_007362"/>
<dbReference type="EMBL" id="PRFA01000335">
    <property type="protein sequence ID" value="PWU83348.1"/>
    <property type="molecule type" value="Genomic_DNA"/>
</dbReference>
<sequence>MRSSVFCLRTHTQLLWRARSLASCVGDKVRVFPSDFIWPLFLLTGNYVHVGVIAYRTFIHFRLRQALRITIGVPVSAIMLYMVYASWAWYPEPAAAIDTSSVAGCRPVFSSTAELLDFAGTCSRRYHRLSEKGEGMNSACRNELLGDMLAILRSIAAIEGSFEERELVTASLTVMDPSRGVEQEASPAEVILRTVLFVSLDQGWFDIVEEARKMYGNLVRERPVPPQANVTSAVADLCALSYELERCTSPAEVTMPQRQRVARAIDAFRPGKSVRERCTIAAEIDVLPLVDLDKTTRCLMLTRHSPGRRPQLIITFVGTNSVRNWWTNLWCAMRELPPVFGVQAYVHRGFLELLESIAFEEVAKDFDQIILIGHSMGGALAQLAGLYLANERPERRVTVLTVASPRVFASRQWFWQRIAGWVFIPNGKGNDAAIALPSNCRHIRTFMCADVVPRLPPAFLGYQHVGTPLPLHTGCPTRMSYLGWGLWSCLFHTADMYKAVLERPAVAQLHRYEAMSTSFAR</sequence>
<name>A0A2V2UKM7_TRYCR</name>
<dbReference type="VEuPathDB" id="TriTrypDB:TcCL_NonESM06550"/>
<dbReference type="Proteomes" id="UP000246121">
    <property type="component" value="Unassembled WGS sequence"/>
</dbReference>